<evidence type="ECO:0000313" key="2">
    <source>
        <dbReference type="Proteomes" id="UP001207468"/>
    </source>
</evidence>
<organism evidence="1 2">
    <name type="scientific">Russula earlei</name>
    <dbReference type="NCBI Taxonomy" id="71964"/>
    <lineage>
        <taxon>Eukaryota</taxon>
        <taxon>Fungi</taxon>
        <taxon>Dikarya</taxon>
        <taxon>Basidiomycota</taxon>
        <taxon>Agaricomycotina</taxon>
        <taxon>Agaricomycetes</taxon>
        <taxon>Russulales</taxon>
        <taxon>Russulaceae</taxon>
        <taxon>Russula</taxon>
    </lineage>
</organism>
<accession>A0ACC0TUU8</accession>
<name>A0ACC0TUU8_9AGAM</name>
<dbReference type="Proteomes" id="UP001207468">
    <property type="component" value="Unassembled WGS sequence"/>
</dbReference>
<proteinExistence type="predicted"/>
<keyword evidence="2" id="KW-1185">Reference proteome</keyword>
<comment type="caution">
    <text evidence="1">The sequence shown here is derived from an EMBL/GenBank/DDBJ whole genome shotgun (WGS) entry which is preliminary data.</text>
</comment>
<protein>
    <submittedName>
        <fullName evidence="1">Uncharacterized protein</fullName>
    </submittedName>
</protein>
<sequence>MVGANVSQSNTNRLPGACTYCKHLKNGADVPLPLRTPIPNPDHPFILGPSIPCVNQMKCYFPPGENVCKHCRSGKHDCIVEGRKPRNAPKWDELIDSLVKQNVIAWLNWLRSSVRSPARSAPAANPFHLDTRAVKVAGQSDESDEEPASQKRAQQRAPSSGSEDVPVSPNTLVESDIDPSPDDAVPIGLLETLRSVHRGIPRVLHWRRRVRKMARRTTTKWCENILGVANKAYFMPGPSMDLGLRKPLIDKTSPPDILVHRLVTPEDVEKLFEIFYTRINPFISLLEPKLHTPTLTFSRCPFLFTVVCAISLHYSEKHEVHSIAMHFAKTAAANALIVQKQPRTTVSDRRPAPRTQRAPNWLATIGGWESVELCQAYILLSIYAVPARRWEEGHSWLYTGLAIRIATDLNLHILPPKKPTTEQQELEMLNRTRIWIICFNIDKSTATQFGKPSTLKEDFIVRKSLEWYKSSPNNHPYDVHIIAYTSLFRIVNKFHQDVFSDPTVPNSLNCSIDFRAVTLEHDRLLTNCRQEWAERFERDSDHSGEKVLEMKGMKEREVSKGIKTGRGSRGHHERLETQTRRVCRGVGCARGQWRGLGDVIEVLMSHARWLVVCGRWTAWNEREVAKDRRRRHVVSRFHTYTNYARLVMFSFGFQNAFQRGLEADDEVFFARSLESAKTVVTVLVDSLVPTGYIRFSPDGYFVFAAFASACMLKLYSRFLASLLAKHKCDGTAQGRMPQQGPPSQQMQTGSSTPRYQQPPQPSQPQPPQQQQQRQQQQPAPPQNTTSSSLLSGVSSNAGTPDLHQSMPQNSGATAPPNFTNTVLMEGPGNYVLEQPPDFMFGVAGQPDDLMDFTFDTITTPGNDDLLATMQAIQNPTWWQNMMMPGFFWPAEEVIQDHMNMIGNGMNTYQNLQQPAEGLHA</sequence>
<dbReference type="EMBL" id="JAGFNK010000450">
    <property type="protein sequence ID" value="KAI9450175.1"/>
    <property type="molecule type" value="Genomic_DNA"/>
</dbReference>
<reference evidence="1" key="1">
    <citation type="submission" date="2021-03" db="EMBL/GenBank/DDBJ databases">
        <title>Evolutionary priming and transition to the ectomycorrhizal habit in an iconic lineage of mushroom-forming fungi: is preadaptation a requirement?</title>
        <authorList>
            <consortium name="DOE Joint Genome Institute"/>
            <person name="Looney B.P."/>
            <person name="Miyauchi S."/>
            <person name="Morin E."/>
            <person name="Drula E."/>
            <person name="Courty P.E."/>
            <person name="Chicoki N."/>
            <person name="Fauchery L."/>
            <person name="Kohler A."/>
            <person name="Kuo A."/>
            <person name="LaButti K."/>
            <person name="Pangilinan J."/>
            <person name="Lipzen A."/>
            <person name="Riley R."/>
            <person name="Andreopoulos W."/>
            <person name="He G."/>
            <person name="Johnson J."/>
            <person name="Barry K.W."/>
            <person name="Grigoriev I.V."/>
            <person name="Nagy L."/>
            <person name="Hibbett D."/>
            <person name="Henrissat B."/>
            <person name="Matheny P.B."/>
            <person name="Labbe J."/>
            <person name="Martin A.F."/>
        </authorList>
    </citation>
    <scope>NUCLEOTIDE SEQUENCE</scope>
    <source>
        <strain evidence="1">BPL698</strain>
    </source>
</reference>
<evidence type="ECO:0000313" key="1">
    <source>
        <dbReference type="EMBL" id="KAI9450175.1"/>
    </source>
</evidence>
<gene>
    <name evidence="1" type="ORF">F5148DRAFT_1370891</name>
</gene>